<evidence type="ECO:0000313" key="2">
    <source>
        <dbReference type="Proteomes" id="UP000295705"/>
    </source>
</evidence>
<protein>
    <submittedName>
        <fullName evidence="1">Uncharacterized protein</fullName>
    </submittedName>
</protein>
<dbReference type="RefSeq" id="WP_166659693.1">
    <property type="nucleotide sequence ID" value="NZ_BAABHR010000023.1"/>
</dbReference>
<reference evidence="1 2" key="1">
    <citation type="submission" date="2019-03" db="EMBL/GenBank/DDBJ databases">
        <title>Genomic Encyclopedia of Type Strains, Phase IV (KMG-IV): sequencing the most valuable type-strain genomes for metagenomic binning, comparative biology and taxonomic classification.</title>
        <authorList>
            <person name="Goeker M."/>
        </authorList>
    </citation>
    <scope>NUCLEOTIDE SEQUENCE [LARGE SCALE GENOMIC DNA]</scope>
    <source>
        <strain evidence="1 2">DSM 45775</strain>
    </source>
</reference>
<keyword evidence="2" id="KW-1185">Reference proteome</keyword>
<dbReference type="EMBL" id="SNYO01000001">
    <property type="protein sequence ID" value="TDQ65363.1"/>
    <property type="molecule type" value="Genomic_DNA"/>
</dbReference>
<dbReference type="Proteomes" id="UP000295705">
    <property type="component" value="Unassembled WGS sequence"/>
</dbReference>
<organism evidence="1 2">
    <name type="scientific">Actinomycetospora succinea</name>
    <dbReference type="NCBI Taxonomy" id="663603"/>
    <lineage>
        <taxon>Bacteria</taxon>
        <taxon>Bacillati</taxon>
        <taxon>Actinomycetota</taxon>
        <taxon>Actinomycetes</taxon>
        <taxon>Pseudonocardiales</taxon>
        <taxon>Pseudonocardiaceae</taxon>
        <taxon>Actinomycetospora</taxon>
    </lineage>
</organism>
<gene>
    <name evidence="1" type="ORF">EV188_101613</name>
</gene>
<sequence length="119" mass="12164">MTDTVGFTAVYCGTADCPHHQRPAIGREDVSEALRGAVRRCPHGMLVSASCLTTSACGQGTAPHGAGALVLVQPCDHARAPTGPAVVAGPLHEPADVDDLCTWLAGGVEHPPPDHLRAG</sequence>
<accession>A0A4R6VN08</accession>
<comment type="caution">
    <text evidence="1">The sequence shown here is derived from an EMBL/GenBank/DDBJ whole genome shotgun (WGS) entry which is preliminary data.</text>
</comment>
<dbReference type="AlphaFoldDB" id="A0A4R6VN08"/>
<name>A0A4R6VN08_9PSEU</name>
<proteinExistence type="predicted"/>
<evidence type="ECO:0000313" key="1">
    <source>
        <dbReference type="EMBL" id="TDQ65363.1"/>
    </source>
</evidence>